<evidence type="ECO:0000313" key="2">
    <source>
        <dbReference type="Proteomes" id="UP000237347"/>
    </source>
</evidence>
<evidence type="ECO:0000313" key="1">
    <source>
        <dbReference type="EMBL" id="KAK7818235.1"/>
    </source>
</evidence>
<dbReference type="EMBL" id="PKMF04000838">
    <property type="protein sequence ID" value="KAK7818235.1"/>
    <property type="molecule type" value="Genomic_DNA"/>
</dbReference>
<dbReference type="AlphaFoldDB" id="A0AAW0IV74"/>
<proteinExistence type="predicted"/>
<accession>A0AAW0IV74</accession>
<protein>
    <submittedName>
        <fullName evidence="1">Uncharacterized protein</fullName>
    </submittedName>
</protein>
<name>A0AAW0IV74_QUESU</name>
<sequence length="109" mass="11606">MSSEPEYSDTVIGLFLDLPIVCFNGGGCSLGNRLYGTSHLCFCASVMWTLNRSCVSCLNKNQTAERAVDIVVLDDNEVAHKASIRALLNGDETVALANLGWRVGLGLGG</sequence>
<comment type="caution">
    <text evidence="1">The sequence shown here is derived from an EMBL/GenBank/DDBJ whole genome shotgun (WGS) entry which is preliminary data.</text>
</comment>
<keyword evidence="2" id="KW-1185">Reference proteome</keyword>
<gene>
    <name evidence="1" type="ORF">CFP56_041578</name>
</gene>
<dbReference type="Proteomes" id="UP000237347">
    <property type="component" value="Unassembled WGS sequence"/>
</dbReference>
<organism evidence="1 2">
    <name type="scientific">Quercus suber</name>
    <name type="common">Cork oak</name>
    <dbReference type="NCBI Taxonomy" id="58331"/>
    <lineage>
        <taxon>Eukaryota</taxon>
        <taxon>Viridiplantae</taxon>
        <taxon>Streptophyta</taxon>
        <taxon>Embryophyta</taxon>
        <taxon>Tracheophyta</taxon>
        <taxon>Spermatophyta</taxon>
        <taxon>Magnoliopsida</taxon>
        <taxon>eudicotyledons</taxon>
        <taxon>Gunneridae</taxon>
        <taxon>Pentapetalae</taxon>
        <taxon>rosids</taxon>
        <taxon>fabids</taxon>
        <taxon>Fagales</taxon>
        <taxon>Fagaceae</taxon>
        <taxon>Quercus</taxon>
    </lineage>
</organism>
<reference evidence="1 2" key="1">
    <citation type="journal article" date="2018" name="Sci. Data">
        <title>The draft genome sequence of cork oak.</title>
        <authorList>
            <person name="Ramos A.M."/>
            <person name="Usie A."/>
            <person name="Barbosa P."/>
            <person name="Barros P.M."/>
            <person name="Capote T."/>
            <person name="Chaves I."/>
            <person name="Simoes F."/>
            <person name="Abreu I."/>
            <person name="Carrasquinho I."/>
            <person name="Faro C."/>
            <person name="Guimaraes J.B."/>
            <person name="Mendonca D."/>
            <person name="Nobrega F."/>
            <person name="Rodrigues L."/>
            <person name="Saibo N.J.M."/>
            <person name="Varela M.C."/>
            <person name="Egas C."/>
            <person name="Matos J."/>
            <person name="Miguel C.M."/>
            <person name="Oliveira M.M."/>
            <person name="Ricardo C.P."/>
            <person name="Goncalves S."/>
        </authorList>
    </citation>
    <scope>NUCLEOTIDE SEQUENCE [LARGE SCALE GENOMIC DNA]</scope>
    <source>
        <strain evidence="2">cv. HL8</strain>
    </source>
</reference>